<feature type="transmembrane region" description="Helical" evidence="1">
    <location>
        <begin position="106"/>
        <end position="124"/>
    </location>
</feature>
<dbReference type="RefSeq" id="WP_069396174.1">
    <property type="nucleotide sequence ID" value="NZ_JACKUN010000025.1"/>
</dbReference>
<feature type="transmembrane region" description="Helical" evidence="1">
    <location>
        <begin position="46"/>
        <end position="67"/>
    </location>
</feature>
<organism evidence="2 3">
    <name type="scientific">Mycobacterium shimoidei</name>
    <dbReference type="NCBI Taxonomy" id="29313"/>
    <lineage>
        <taxon>Bacteria</taxon>
        <taxon>Bacillati</taxon>
        <taxon>Actinomycetota</taxon>
        <taxon>Actinomycetes</taxon>
        <taxon>Mycobacteriales</taxon>
        <taxon>Mycobacteriaceae</taxon>
        <taxon>Mycobacterium</taxon>
    </lineage>
</organism>
<keyword evidence="1" id="KW-0472">Membrane</keyword>
<keyword evidence="1" id="KW-0812">Transmembrane</keyword>
<keyword evidence="3" id="KW-1185">Reference proteome</keyword>
<proteinExistence type="predicted"/>
<feature type="transmembrane region" description="Helical" evidence="1">
    <location>
        <begin position="136"/>
        <end position="157"/>
    </location>
</feature>
<dbReference type="Proteomes" id="UP000252015">
    <property type="component" value="Unassembled WGS sequence"/>
</dbReference>
<evidence type="ECO:0000256" key="1">
    <source>
        <dbReference type="SAM" id="Phobius"/>
    </source>
</evidence>
<reference evidence="2 3" key="1">
    <citation type="submission" date="2018-05" db="EMBL/GenBank/DDBJ databases">
        <authorList>
            <consortium name="IHU Genomes"/>
        </authorList>
    </citation>
    <scope>NUCLEOTIDE SEQUENCE [LARGE SCALE GENOMIC DNA]</scope>
    <source>
        <strain evidence="2 3">P7336</strain>
    </source>
</reference>
<evidence type="ECO:0000313" key="2">
    <source>
        <dbReference type="EMBL" id="SRX93837.1"/>
    </source>
</evidence>
<feature type="transmembrane region" description="Helical" evidence="1">
    <location>
        <begin position="79"/>
        <end position="99"/>
    </location>
</feature>
<dbReference type="EMBL" id="UEGW01000001">
    <property type="protein sequence ID" value="SRX93837.1"/>
    <property type="molecule type" value="Genomic_DNA"/>
</dbReference>
<dbReference type="STRING" id="29313.BHQ16_11470"/>
<dbReference type="OrthoDB" id="4948328at2"/>
<gene>
    <name evidence="2" type="ORF">MSP7336_02081</name>
</gene>
<evidence type="ECO:0000313" key="3">
    <source>
        <dbReference type="Proteomes" id="UP000252015"/>
    </source>
</evidence>
<keyword evidence="1" id="KW-1133">Transmembrane helix</keyword>
<accession>A0A1E3TFY4</accession>
<dbReference type="AlphaFoldDB" id="A0A1E3TFY4"/>
<name>A0A1E3TFY4_MYCSH</name>
<protein>
    <submittedName>
        <fullName evidence="2">Uncharacterized protein</fullName>
    </submittedName>
</protein>
<sequence>MTENILSDSTIAAMSPAERRDLIARLERPVDELFSRSGAFERIRRVRIGLMVAGSVLLIPWIVYLAFTLPDTYVAHNWTATWVGFDCLLVVFMAATAVLGYLRRQMLVLTAFATGVLLICDAWFDIMTAGPDDMWLAIATAVFGALPLAIILIGGPLRIIRVTATRLWLLEPGARLWRLPLLP</sequence>